<keyword evidence="4" id="KW-0808">Transferase</keyword>
<dbReference type="GO" id="GO:0004674">
    <property type="term" value="F:protein serine/threonine kinase activity"/>
    <property type="evidence" value="ECO:0000318"/>
    <property type="project" value="GO_Central"/>
</dbReference>
<keyword evidence="11 15" id="KW-1133">Transmembrane helix</keyword>
<dbReference type="CDD" id="cd23509">
    <property type="entry name" value="Gnk2-like"/>
    <property type="match status" value="1"/>
</dbReference>
<sequence>MIAPPRSAVLLLLLLLALAASAHGADPVKLFCGTTGNFTANGTYQANLNALLASVVATAAADGHGFYNLSAGGSTNAVNAIALCRGDVGATDCQSCLNDSAPQVARQCPVQKEAIIWYDNCMLRYSNQSIFRAMEDSPVFSWWNLNNVTNNVDQFNQVRNWKVQILHAHDRHLSFEQNICIAFPECMMLLNALTSLTSWKLSIVFDLANHENPHLRLTACLTVQIGFEESDGQFERASCKWQFDEEICRRERDGSELPDSVWTCAMHSRLVAATMRRLFGKDTNSGRMALIITIPAVGLSLLIAGMLCFHLRSRRFKKKFEDFLFATITQIGLAVNKSEVLLTVKPANRITDNVELDNKQLWIFQYVAVPVDEIRNAESMQYDLNTIRAATDDFSGANKLGQGGFGAVYKGTLANGQFIAVRRLSIDLGQGDQEFKNEVLLVARLQHRNLVRLLGFCLEGRERLLIYDFEPNSSLDHFIFASSDLGLIELHVANLHLESHLTLDPVRSRQLDWERRQKIIVGIARGLLYLHEDSQLRIIHRDLKASNILLDAEMTPKISDFGTARLFVVDQTRDATSRVVGTYGYMAPEYAMHGLFSVKTDVFSFGVLLLEIISGQKSCRFCNGDTTEDLLSYAWRNWREGTPSNLIDPNLADGSWTKMLRCIHIGLLCVQEVEANRPTVCSVISMLSRNSNTLPLPSRPAFVLRSIP</sequence>
<keyword evidence="3" id="KW-0597">Phosphoprotein</keyword>
<feature type="signal peptide" evidence="16">
    <location>
        <begin position="1"/>
        <end position="24"/>
    </location>
</feature>
<dbReference type="InterPro" id="IPR038408">
    <property type="entry name" value="GNK2_sf"/>
</dbReference>
<keyword evidence="9" id="KW-0418">Kinase</keyword>
<proteinExistence type="predicted"/>
<dbReference type="CDD" id="cd14066">
    <property type="entry name" value="STKc_IRAK"/>
    <property type="match status" value="1"/>
</dbReference>
<dbReference type="InParanoid" id="A0A059CDN4"/>
<dbReference type="OMA" id="LANHENP"/>
<comment type="subcellular location">
    <subcellularLocation>
        <location evidence="1">Membrane</location>
        <topology evidence="1">Single-pass membrane protein</topology>
    </subcellularLocation>
</comment>
<evidence type="ECO:0000256" key="3">
    <source>
        <dbReference type="ARBA" id="ARBA00022553"/>
    </source>
</evidence>
<keyword evidence="12 15" id="KW-0472">Membrane</keyword>
<dbReference type="GO" id="GO:0007165">
    <property type="term" value="P:signal transduction"/>
    <property type="evidence" value="ECO:0000318"/>
    <property type="project" value="GO_Central"/>
</dbReference>
<keyword evidence="13" id="KW-0675">Receptor</keyword>
<protein>
    <submittedName>
        <fullName evidence="19">Uncharacterized protein</fullName>
    </submittedName>
</protein>
<dbReference type="InterPro" id="IPR000719">
    <property type="entry name" value="Prot_kinase_dom"/>
</dbReference>
<evidence type="ECO:0000256" key="7">
    <source>
        <dbReference type="ARBA" id="ARBA00022737"/>
    </source>
</evidence>
<keyword evidence="5 15" id="KW-0812">Transmembrane</keyword>
<dbReference type="FunFam" id="3.30.430.20:FF:000003">
    <property type="entry name" value="Cysteine-rich RLK (RECEPTOR-like protein kinase) 10"/>
    <property type="match status" value="1"/>
</dbReference>
<dbReference type="PANTHER" id="PTHR27002:SF1104">
    <property type="entry name" value="CYSTEINE-RICH RECEPTOR-LIKE PROTEIN KINASE 27-RELATED"/>
    <property type="match status" value="1"/>
</dbReference>
<evidence type="ECO:0000256" key="5">
    <source>
        <dbReference type="ARBA" id="ARBA00022692"/>
    </source>
</evidence>
<dbReference type="InterPro" id="IPR008271">
    <property type="entry name" value="Ser/Thr_kinase_AS"/>
</dbReference>
<evidence type="ECO:0000256" key="12">
    <source>
        <dbReference type="ARBA" id="ARBA00023136"/>
    </source>
</evidence>
<keyword evidence="7" id="KW-0677">Repeat</keyword>
<keyword evidence="6 16" id="KW-0732">Signal</keyword>
<keyword evidence="2" id="KW-0723">Serine/threonine-protein kinase</keyword>
<dbReference type="Gene3D" id="3.30.200.20">
    <property type="entry name" value="Phosphorylase Kinase, domain 1"/>
    <property type="match status" value="1"/>
</dbReference>
<evidence type="ECO:0000256" key="10">
    <source>
        <dbReference type="ARBA" id="ARBA00022840"/>
    </source>
</evidence>
<dbReference type="Pfam" id="PF01657">
    <property type="entry name" value="Stress-antifung"/>
    <property type="match status" value="1"/>
</dbReference>
<dbReference type="InterPro" id="IPR011009">
    <property type="entry name" value="Kinase-like_dom_sf"/>
</dbReference>
<dbReference type="Pfam" id="PF07714">
    <property type="entry name" value="PK_Tyr_Ser-Thr"/>
    <property type="match status" value="1"/>
</dbReference>
<organism evidence="19">
    <name type="scientific">Eucalyptus grandis</name>
    <name type="common">Flooded gum</name>
    <dbReference type="NCBI Taxonomy" id="71139"/>
    <lineage>
        <taxon>Eukaryota</taxon>
        <taxon>Viridiplantae</taxon>
        <taxon>Streptophyta</taxon>
        <taxon>Embryophyta</taxon>
        <taxon>Tracheophyta</taxon>
        <taxon>Spermatophyta</taxon>
        <taxon>Magnoliopsida</taxon>
        <taxon>eudicotyledons</taxon>
        <taxon>Gunneridae</taxon>
        <taxon>Pentapetalae</taxon>
        <taxon>rosids</taxon>
        <taxon>malvids</taxon>
        <taxon>Myrtales</taxon>
        <taxon>Myrtaceae</taxon>
        <taxon>Myrtoideae</taxon>
        <taxon>Eucalypteae</taxon>
        <taxon>Eucalyptus</taxon>
    </lineage>
</organism>
<dbReference type="AlphaFoldDB" id="A0A059CDN4"/>
<evidence type="ECO:0000256" key="14">
    <source>
        <dbReference type="ARBA" id="ARBA00023180"/>
    </source>
</evidence>
<name>A0A059CDN4_EUCGR</name>
<evidence type="ECO:0000256" key="16">
    <source>
        <dbReference type="SAM" id="SignalP"/>
    </source>
</evidence>
<dbReference type="SMART" id="SM00220">
    <property type="entry name" value="S_TKc"/>
    <property type="match status" value="1"/>
</dbReference>
<evidence type="ECO:0000256" key="1">
    <source>
        <dbReference type="ARBA" id="ARBA00004167"/>
    </source>
</evidence>
<reference evidence="19" key="1">
    <citation type="submission" date="2013-07" db="EMBL/GenBank/DDBJ databases">
        <title>The genome of Eucalyptus grandis.</title>
        <authorList>
            <person name="Schmutz J."/>
            <person name="Hayes R."/>
            <person name="Myburg A."/>
            <person name="Tuskan G."/>
            <person name="Grattapaglia D."/>
            <person name="Rokhsar D.S."/>
        </authorList>
    </citation>
    <scope>NUCLEOTIDE SEQUENCE</scope>
    <source>
        <tissue evidence="19">Leaf extractions</tissue>
    </source>
</reference>
<feature type="transmembrane region" description="Helical" evidence="15">
    <location>
        <begin position="288"/>
        <end position="309"/>
    </location>
</feature>
<dbReference type="SUPFAM" id="SSF56112">
    <property type="entry name" value="Protein kinase-like (PK-like)"/>
    <property type="match status" value="1"/>
</dbReference>
<feature type="chain" id="PRO_5001569177" evidence="16">
    <location>
        <begin position="25"/>
        <end position="708"/>
    </location>
</feature>
<keyword evidence="10" id="KW-0067">ATP-binding</keyword>
<evidence type="ECO:0000259" key="18">
    <source>
        <dbReference type="PROSITE" id="PS51473"/>
    </source>
</evidence>
<dbReference type="FunFam" id="3.30.200.20:FF:000142">
    <property type="entry name" value="Cysteine-rich receptor-like protein kinase 10"/>
    <property type="match status" value="1"/>
</dbReference>
<dbReference type="PROSITE" id="PS50011">
    <property type="entry name" value="PROTEIN_KINASE_DOM"/>
    <property type="match status" value="1"/>
</dbReference>
<dbReference type="GO" id="GO:0006955">
    <property type="term" value="P:immune response"/>
    <property type="evidence" value="ECO:0000318"/>
    <property type="project" value="GO_Central"/>
</dbReference>
<dbReference type="Gene3D" id="3.30.430.20">
    <property type="entry name" value="Gnk2 domain, C-X8-C-X2-C motif"/>
    <property type="match status" value="1"/>
</dbReference>
<dbReference type="GO" id="GO:0005886">
    <property type="term" value="C:plasma membrane"/>
    <property type="evidence" value="ECO:0000318"/>
    <property type="project" value="GO_Central"/>
</dbReference>
<dbReference type="FunFam" id="1.10.510.10:FF:000343">
    <property type="entry name" value="Cysteine-rich receptor-like protein kinase 28"/>
    <property type="match status" value="1"/>
</dbReference>
<dbReference type="PANTHER" id="PTHR27002">
    <property type="entry name" value="RECEPTOR-LIKE SERINE/THREONINE-PROTEIN KINASE SD1-8"/>
    <property type="match status" value="1"/>
</dbReference>
<keyword evidence="14" id="KW-0325">Glycoprotein</keyword>
<evidence type="ECO:0000313" key="19">
    <source>
        <dbReference type="EMBL" id="KCW76452.1"/>
    </source>
</evidence>
<evidence type="ECO:0000259" key="17">
    <source>
        <dbReference type="PROSITE" id="PS50011"/>
    </source>
</evidence>
<evidence type="ECO:0000256" key="15">
    <source>
        <dbReference type="SAM" id="Phobius"/>
    </source>
</evidence>
<dbReference type="EMBL" id="KK198756">
    <property type="protein sequence ID" value="KCW76452.1"/>
    <property type="molecule type" value="Genomic_DNA"/>
</dbReference>
<evidence type="ECO:0000256" key="9">
    <source>
        <dbReference type="ARBA" id="ARBA00022777"/>
    </source>
</evidence>
<evidence type="ECO:0000256" key="2">
    <source>
        <dbReference type="ARBA" id="ARBA00022527"/>
    </source>
</evidence>
<dbReference type="FunCoup" id="A0A059CDN4">
    <property type="interactions" value="155"/>
</dbReference>
<dbReference type="InterPro" id="IPR001245">
    <property type="entry name" value="Ser-Thr/Tyr_kinase_cat_dom"/>
</dbReference>
<accession>A0A059CDN4</accession>
<dbReference type="Gramene" id="KCW76452">
    <property type="protein sequence ID" value="KCW76452"/>
    <property type="gene ID" value="EUGRSUZ_D00844"/>
</dbReference>
<dbReference type="Gene3D" id="1.10.510.10">
    <property type="entry name" value="Transferase(Phosphotransferase) domain 1"/>
    <property type="match status" value="1"/>
</dbReference>
<feature type="domain" description="Protein kinase" evidence="17">
    <location>
        <begin position="394"/>
        <end position="708"/>
    </location>
</feature>
<feature type="domain" description="Gnk2-homologous" evidence="18">
    <location>
        <begin position="26"/>
        <end position="130"/>
    </location>
</feature>
<evidence type="ECO:0000256" key="4">
    <source>
        <dbReference type="ARBA" id="ARBA00022679"/>
    </source>
</evidence>
<evidence type="ECO:0000256" key="8">
    <source>
        <dbReference type="ARBA" id="ARBA00022741"/>
    </source>
</evidence>
<dbReference type="GO" id="GO:0009737">
    <property type="term" value="P:response to abscisic acid"/>
    <property type="evidence" value="ECO:0007669"/>
    <property type="project" value="UniProtKB-ARBA"/>
</dbReference>
<dbReference type="PROSITE" id="PS00108">
    <property type="entry name" value="PROTEIN_KINASE_ST"/>
    <property type="match status" value="1"/>
</dbReference>
<dbReference type="PROSITE" id="PS51473">
    <property type="entry name" value="GNK2"/>
    <property type="match status" value="1"/>
</dbReference>
<evidence type="ECO:0000256" key="11">
    <source>
        <dbReference type="ARBA" id="ARBA00022989"/>
    </source>
</evidence>
<evidence type="ECO:0000256" key="13">
    <source>
        <dbReference type="ARBA" id="ARBA00023170"/>
    </source>
</evidence>
<gene>
    <name evidence="19" type="ORF">EUGRSUZ_D00844</name>
</gene>
<evidence type="ECO:0000256" key="6">
    <source>
        <dbReference type="ARBA" id="ARBA00022729"/>
    </source>
</evidence>
<dbReference type="GO" id="GO:0005524">
    <property type="term" value="F:ATP binding"/>
    <property type="evidence" value="ECO:0007669"/>
    <property type="project" value="UniProtKB-KW"/>
</dbReference>
<keyword evidence="8" id="KW-0547">Nucleotide-binding</keyword>
<dbReference type="InterPro" id="IPR002902">
    <property type="entry name" value="GNK2"/>
</dbReference>